<organism evidence="1 2">
    <name type="scientific">Variovorax dokdonensis</name>
    <dbReference type="NCBI Taxonomy" id="344883"/>
    <lineage>
        <taxon>Bacteria</taxon>
        <taxon>Pseudomonadati</taxon>
        <taxon>Pseudomonadota</taxon>
        <taxon>Betaproteobacteria</taxon>
        <taxon>Burkholderiales</taxon>
        <taxon>Comamonadaceae</taxon>
        <taxon>Variovorax</taxon>
    </lineage>
</organism>
<name>A0ABT7NCT0_9BURK</name>
<comment type="caution">
    <text evidence="1">The sequence shown here is derived from an EMBL/GenBank/DDBJ whole genome shotgun (WGS) entry which is preliminary data.</text>
</comment>
<evidence type="ECO:0000313" key="2">
    <source>
        <dbReference type="Proteomes" id="UP001174908"/>
    </source>
</evidence>
<dbReference type="Proteomes" id="UP001174908">
    <property type="component" value="Unassembled WGS sequence"/>
</dbReference>
<keyword evidence="2" id="KW-1185">Reference proteome</keyword>
<dbReference type="EMBL" id="JASZYV010000003">
    <property type="protein sequence ID" value="MDM0045754.1"/>
    <property type="molecule type" value="Genomic_DNA"/>
</dbReference>
<gene>
    <name evidence="1" type="ORF">QTH91_14790</name>
</gene>
<accession>A0ABT7NCT0</accession>
<protein>
    <submittedName>
        <fullName evidence="1">Uncharacterized protein</fullName>
    </submittedName>
</protein>
<dbReference type="RefSeq" id="WP_286660867.1">
    <property type="nucleotide sequence ID" value="NZ_JASZYV010000003.1"/>
</dbReference>
<proteinExistence type="predicted"/>
<reference evidence="1" key="1">
    <citation type="submission" date="2023-06" db="EMBL/GenBank/DDBJ databases">
        <authorList>
            <person name="Jiang Y."/>
            <person name="Liu Q."/>
        </authorList>
    </citation>
    <scope>NUCLEOTIDE SEQUENCE</scope>
    <source>
        <strain evidence="1">CGMCC 1.12089</strain>
    </source>
</reference>
<evidence type="ECO:0000313" key="1">
    <source>
        <dbReference type="EMBL" id="MDM0045754.1"/>
    </source>
</evidence>
<sequence>MTSLRKECIQAARELEAAYVADKLAYIDLNRRSKDFWALQPTKSWPSTPDFAPWMRARERLLAAEKKVITLLRERCEQAKARRRQRQHMRLLACRPYLEQLPAETMPDDLPPSNFLTLDRFDPPKLAPFLQVQAAH</sequence>